<keyword evidence="3" id="KW-1185">Reference proteome</keyword>
<keyword evidence="1" id="KW-0472">Membrane</keyword>
<protein>
    <recommendedName>
        <fullName evidence="4">Secreted protein</fullName>
    </recommendedName>
</protein>
<proteinExistence type="predicted"/>
<keyword evidence="1" id="KW-1133">Transmembrane helix</keyword>
<sequence>MRGALSSLLEFCCIVGCFLYAAFTVVLEVSIANQSKASGSLAAQSASGVIEDKTVGRPLLLAEVPDPTAARVAVTCKKRRRATADHDSVVPVFKRRCRPKVVL</sequence>
<reference evidence="2 3" key="1">
    <citation type="submission" date="2024-04" db="EMBL/GenBank/DDBJ databases">
        <authorList>
            <person name="Fracassetti M."/>
        </authorList>
    </citation>
    <scope>NUCLEOTIDE SEQUENCE [LARGE SCALE GENOMIC DNA]</scope>
</reference>
<evidence type="ECO:0000256" key="1">
    <source>
        <dbReference type="SAM" id="Phobius"/>
    </source>
</evidence>
<keyword evidence="1" id="KW-0812">Transmembrane</keyword>
<evidence type="ECO:0008006" key="4">
    <source>
        <dbReference type="Google" id="ProtNLM"/>
    </source>
</evidence>
<evidence type="ECO:0000313" key="2">
    <source>
        <dbReference type="EMBL" id="CAL1396100.1"/>
    </source>
</evidence>
<accession>A0AAV2FEL2</accession>
<dbReference type="Proteomes" id="UP001497516">
    <property type="component" value="Chromosome 6"/>
</dbReference>
<evidence type="ECO:0000313" key="3">
    <source>
        <dbReference type="Proteomes" id="UP001497516"/>
    </source>
</evidence>
<name>A0AAV2FEL2_9ROSI</name>
<dbReference type="AlphaFoldDB" id="A0AAV2FEL2"/>
<feature type="transmembrane region" description="Helical" evidence="1">
    <location>
        <begin position="7"/>
        <end position="27"/>
    </location>
</feature>
<dbReference type="EMBL" id="OZ034819">
    <property type="protein sequence ID" value="CAL1396100.1"/>
    <property type="molecule type" value="Genomic_DNA"/>
</dbReference>
<organism evidence="2 3">
    <name type="scientific">Linum trigynum</name>
    <dbReference type="NCBI Taxonomy" id="586398"/>
    <lineage>
        <taxon>Eukaryota</taxon>
        <taxon>Viridiplantae</taxon>
        <taxon>Streptophyta</taxon>
        <taxon>Embryophyta</taxon>
        <taxon>Tracheophyta</taxon>
        <taxon>Spermatophyta</taxon>
        <taxon>Magnoliopsida</taxon>
        <taxon>eudicotyledons</taxon>
        <taxon>Gunneridae</taxon>
        <taxon>Pentapetalae</taxon>
        <taxon>rosids</taxon>
        <taxon>fabids</taxon>
        <taxon>Malpighiales</taxon>
        <taxon>Linaceae</taxon>
        <taxon>Linum</taxon>
    </lineage>
</organism>
<gene>
    <name evidence="2" type="ORF">LTRI10_LOCUS36485</name>
</gene>